<sequence>MGPDWTPMPCNPFMANLYFRKQMVPESVRHHYYYYYCALILTRSDRSRTIRYDRSGQFWGRQTPIWPKLAAEARESNREQLTAGQHARNESIEREGRECIRLRPDRGPGRGRATSRALLMWWREASG</sequence>
<accession>A0A8W7Q293</accession>
<protein>
    <submittedName>
        <fullName evidence="1">Uncharacterized protein</fullName>
    </submittedName>
</protein>
<dbReference type="AlphaFoldDB" id="A0A8W7Q293"/>
<dbReference type="Proteomes" id="UP000075882">
    <property type="component" value="Unassembled WGS sequence"/>
</dbReference>
<evidence type="ECO:0000313" key="1">
    <source>
        <dbReference type="EnsemblMetazoa" id="ACOM042249-PA.1"/>
    </source>
</evidence>
<reference evidence="1" key="1">
    <citation type="submission" date="2022-08" db="UniProtKB">
        <authorList>
            <consortium name="EnsemblMetazoa"/>
        </authorList>
    </citation>
    <scope>IDENTIFICATION</scope>
</reference>
<proteinExistence type="predicted"/>
<organism evidence="1">
    <name type="scientific">Anopheles coluzzii</name>
    <name type="common">African malaria mosquito</name>
    <dbReference type="NCBI Taxonomy" id="1518534"/>
    <lineage>
        <taxon>Eukaryota</taxon>
        <taxon>Metazoa</taxon>
        <taxon>Ecdysozoa</taxon>
        <taxon>Arthropoda</taxon>
        <taxon>Hexapoda</taxon>
        <taxon>Insecta</taxon>
        <taxon>Pterygota</taxon>
        <taxon>Neoptera</taxon>
        <taxon>Endopterygota</taxon>
        <taxon>Diptera</taxon>
        <taxon>Nematocera</taxon>
        <taxon>Culicoidea</taxon>
        <taxon>Culicidae</taxon>
        <taxon>Anophelinae</taxon>
        <taxon>Anopheles</taxon>
    </lineage>
</organism>
<name>A0A8W7Q293_ANOCL</name>
<dbReference type="EnsemblMetazoa" id="ACOM042249-RA">
    <property type="protein sequence ID" value="ACOM042249-PA.1"/>
    <property type="gene ID" value="ACOM042249"/>
</dbReference>